<dbReference type="OrthoDB" id="9776369at2"/>
<protein>
    <submittedName>
        <fullName evidence="8">Branched-chain amino acid transport system ATP-binding protein</fullName>
    </submittedName>
</protein>
<dbReference type="PROSITE" id="PS50893">
    <property type="entry name" value="ABC_TRANSPORTER_2"/>
    <property type="match status" value="1"/>
</dbReference>
<feature type="domain" description="ABC transporter" evidence="7">
    <location>
        <begin position="14"/>
        <end position="250"/>
    </location>
</feature>
<keyword evidence="3" id="KW-1003">Cell membrane</keyword>
<dbReference type="PANTHER" id="PTHR43820:SF2">
    <property type="entry name" value="ABC TRANSPORTER ATP-BINDING PROTEIN"/>
    <property type="match status" value="1"/>
</dbReference>
<keyword evidence="5 8" id="KW-0067">ATP-binding</keyword>
<dbReference type="InterPro" id="IPR027417">
    <property type="entry name" value="P-loop_NTPase"/>
</dbReference>
<dbReference type="InterPro" id="IPR003593">
    <property type="entry name" value="AAA+_ATPase"/>
</dbReference>
<dbReference type="EMBL" id="SMBX01000002">
    <property type="protein sequence ID" value="TCV01383.1"/>
    <property type="molecule type" value="Genomic_DNA"/>
</dbReference>
<dbReference type="SMART" id="SM00382">
    <property type="entry name" value="AAA"/>
    <property type="match status" value="1"/>
</dbReference>
<dbReference type="Pfam" id="PF00005">
    <property type="entry name" value="ABC_tran"/>
    <property type="match status" value="1"/>
</dbReference>
<dbReference type="PANTHER" id="PTHR43820">
    <property type="entry name" value="HIGH-AFFINITY BRANCHED-CHAIN AMINO ACID TRANSPORT ATP-BINDING PROTEIN LIVF"/>
    <property type="match status" value="1"/>
</dbReference>
<dbReference type="InterPro" id="IPR003439">
    <property type="entry name" value="ABC_transporter-like_ATP-bd"/>
</dbReference>
<dbReference type="GO" id="GO:0005524">
    <property type="term" value="F:ATP binding"/>
    <property type="evidence" value="ECO:0007669"/>
    <property type="project" value="UniProtKB-KW"/>
</dbReference>
<keyword evidence="9" id="KW-1185">Reference proteome</keyword>
<evidence type="ECO:0000256" key="5">
    <source>
        <dbReference type="ARBA" id="ARBA00022840"/>
    </source>
</evidence>
<evidence type="ECO:0000256" key="2">
    <source>
        <dbReference type="ARBA" id="ARBA00022448"/>
    </source>
</evidence>
<evidence type="ECO:0000256" key="6">
    <source>
        <dbReference type="ARBA" id="ARBA00022970"/>
    </source>
</evidence>
<evidence type="ECO:0000256" key="3">
    <source>
        <dbReference type="ARBA" id="ARBA00022475"/>
    </source>
</evidence>
<dbReference type="CDD" id="cd03224">
    <property type="entry name" value="ABC_TM1139_LivF_branched"/>
    <property type="match status" value="1"/>
</dbReference>
<dbReference type="SUPFAM" id="SSF52540">
    <property type="entry name" value="P-loop containing nucleoside triphosphate hydrolases"/>
    <property type="match status" value="1"/>
</dbReference>
<evidence type="ECO:0000313" key="9">
    <source>
        <dbReference type="Proteomes" id="UP000294692"/>
    </source>
</evidence>
<keyword evidence="3" id="KW-0472">Membrane</keyword>
<comment type="similarity">
    <text evidence="1">Belongs to the ABC transporter superfamily.</text>
</comment>
<dbReference type="GO" id="GO:0015658">
    <property type="term" value="F:branched-chain amino acid transmembrane transporter activity"/>
    <property type="evidence" value="ECO:0007669"/>
    <property type="project" value="TreeGrafter"/>
</dbReference>
<dbReference type="GO" id="GO:0015807">
    <property type="term" value="P:L-amino acid transport"/>
    <property type="evidence" value="ECO:0007669"/>
    <property type="project" value="TreeGrafter"/>
</dbReference>
<dbReference type="AlphaFoldDB" id="A0A4R3VC52"/>
<keyword evidence="4" id="KW-0547">Nucleotide-binding</keyword>
<name>A0A4R3VC52_9BURK</name>
<evidence type="ECO:0000256" key="1">
    <source>
        <dbReference type="ARBA" id="ARBA00005417"/>
    </source>
</evidence>
<proteinExistence type="inferred from homology"/>
<dbReference type="Proteomes" id="UP000294692">
    <property type="component" value="Unassembled WGS sequence"/>
</dbReference>
<dbReference type="RefSeq" id="WP_132473869.1">
    <property type="nucleotide sequence ID" value="NZ_JBHRVM010000001.1"/>
</dbReference>
<comment type="caution">
    <text evidence="8">The sequence shown here is derived from an EMBL/GenBank/DDBJ whole genome shotgun (WGS) entry which is preliminary data.</text>
</comment>
<evidence type="ECO:0000313" key="8">
    <source>
        <dbReference type="EMBL" id="TCV01383.1"/>
    </source>
</evidence>
<dbReference type="GO" id="GO:0016887">
    <property type="term" value="F:ATP hydrolysis activity"/>
    <property type="evidence" value="ECO:0007669"/>
    <property type="project" value="InterPro"/>
</dbReference>
<keyword evidence="2" id="KW-0813">Transport</keyword>
<sequence>MPSSSGTSAQQVLLRVAGLCAWYGEAQILHDVSLEVRRGEVVALMGRNGAGKSTTMRSLVGLVARRSGVLDFMGHDLLRLQPYQAARCGLGYVPEDRRVFSELTVLENLDLGRQPVRVWPDGSEVPQWTVERLLDLFPLLLPLLKRPAGLLSGGEQQMLSVARTLMGNPYLVLLDEPSEGVAPVVVEQMVEMIQALKAHGVSVLLSEQNLHFSALVCERAYVLEKGCVRYDGSLSALRQDEEKLRSLLSI</sequence>
<evidence type="ECO:0000256" key="4">
    <source>
        <dbReference type="ARBA" id="ARBA00022741"/>
    </source>
</evidence>
<dbReference type="Gene3D" id="3.40.50.300">
    <property type="entry name" value="P-loop containing nucleotide triphosphate hydrolases"/>
    <property type="match status" value="1"/>
</dbReference>
<evidence type="ECO:0000259" key="7">
    <source>
        <dbReference type="PROSITE" id="PS50893"/>
    </source>
</evidence>
<keyword evidence="6" id="KW-0029">Amino-acid transport</keyword>
<dbReference type="PROSITE" id="PS00211">
    <property type="entry name" value="ABC_TRANSPORTER_1"/>
    <property type="match status" value="1"/>
</dbReference>
<gene>
    <name evidence="8" type="ORF">EV686_10293</name>
</gene>
<dbReference type="InterPro" id="IPR017871">
    <property type="entry name" value="ABC_transporter-like_CS"/>
</dbReference>
<organism evidence="8 9">
    <name type="scientific">Paracandidimonas soli</name>
    <dbReference type="NCBI Taxonomy" id="1917182"/>
    <lineage>
        <taxon>Bacteria</taxon>
        <taxon>Pseudomonadati</taxon>
        <taxon>Pseudomonadota</taxon>
        <taxon>Betaproteobacteria</taxon>
        <taxon>Burkholderiales</taxon>
        <taxon>Alcaligenaceae</taxon>
        <taxon>Paracandidimonas</taxon>
    </lineage>
</organism>
<dbReference type="InterPro" id="IPR052156">
    <property type="entry name" value="BCAA_Transport_ATP-bd_LivF"/>
</dbReference>
<reference evidence="8 9" key="1">
    <citation type="submission" date="2019-03" db="EMBL/GenBank/DDBJ databases">
        <title>Genomic Encyclopedia of Type Strains, Phase IV (KMG-IV): sequencing the most valuable type-strain genomes for metagenomic binning, comparative biology and taxonomic classification.</title>
        <authorList>
            <person name="Goeker M."/>
        </authorList>
    </citation>
    <scope>NUCLEOTIDE SEQUENCE [LARGE SCALE GENOMIC DNA]</scope>
    <source>
        <strain evidence="8 9">DSM 100048</strain>
    </source>
</reference>
<accession>A0A4R3VC52</accession>